<dbReference type="EMBL" id="UIDG01000395">
    <property type="protein sequence ID" value="SUS07525.1"/>
    <property type="molecule type" value="Genomic_DNA"/>
</dbReference>
<sequence>MMRRNLIETVMGAVVLLVAGLFVYFAYTTAQFRTVKGYPVLASFAKLGGLPVGSDVRISGIKVGVVTARSLDPVSFNATIKMTIAETIKLPEDTVAVISSEGLVGEKYVRLEPGRSTTLIPANGKIRETRNFRSLEDQVGEIIFLATNKPGAAAPPDM</sequence>
<protein>
    <submittedName>
        <fullName evidence="3">Outer membrane lipid asymmetry maintenance protein MlaD</fullName>
    </submittedName>
</protein>
<dbReference type="AlphaFoldDB" id="A0A380TGG5"/>
<organism evidence="3">
    <name type="scientific">metagenome</name>
    <dbReference type="NCBI Taxonomy" id="256318"/>
    <lineage>
        <taxon>unclassified sequences</taxon>
        <taxon>metagenomes</taxon>
    </lineage>
</organism>
<dbReference type="InterPro" id="IPR003399">
    <property type="entry name" value="Mce/MlaD"/>
</dbReference>
<evidence type="ECO:0000259" key="2">
    <source>
        <dbReference type="Pfam" id="PF02470"/>
    </source>
</evidence>
<gene>
    <name evidence="3" type="ORF">DF3PB_4540001</name>
</gene>
<evidence type="ECO:0000313" key="3">
    <source>
        <dbReference type="EMBL" id="SUS07525.1"/>
    </source>
</evidence>
<dbReference type="PANTHER" id="PTHR33371">
    <property type="entry name" value="INTERMEMBRANE PHOSPHOLIPID TRANSPORT SYSTEM BINDING PROTEIN MLAD-RELATED"/>
    <property type="match status" value="1"/>
</dbReference>
<reference evidence="3" key="1">
    <citation type="submission" date="2018-07" db="EMBL/GenBank/DDBJ databases">
        <authorList>
            <person name="Quirk P.G."/>
            <person name="Krulwich T.A."/>
        </authorList>
    </citation>
    <scope>NUCLEOTIDE SEQUENCE</scope>
</reference>
<dbReference type="InterPro" id="IPR052336">
    <property type="entry name" value="MlaD_Phospholipid_Transporter"/>
</dbReference>
<accession>A0A380TGG5</accession>
<keyword evidence="1" id="KW-1133">Transmembrane helix</keyword>
<proteinExistence type="predicted"/>
<name>A0A380TGG5_9ZZZZ</name>
<feature type="domain" description="Mce/MlaD" evidence="2">
    <location>
        <begin position="36"/>
        <end position="114"/>
    </location>
</feature>
<keyword evidence="1" id="KW-0472">Membrane</keyword>
<dbReference type="Pfam" id="PF02470">
    <property type="entry name" value="MlaD"/>
    <property type="match status" value="1"/>
</dbReference>
<keyword evidence="1" id="KW-0812">Transmembrane</keyword>
<evidence type="ECO:0000256" key="1">
    <source>
        <dbReference type="SAM" id="Phobius"/>
    </source>
</evidence>
<dbReference type="PANTHER" id="PTHR33371:SF4">
    <property type="entry name" value="INTERMEMBRANE PHOSPHOLIPID TRANSPORT SYSTEM BINDING PROTEIN MLAD"/>
    <property type="match status" value="1"/>
</dbReference>
<feature type="transmembrane region" description="Helical" evidence="1">
    <location>
        <begin position="6"/>
        <end position="27"/>
    </location>
</feature>